<sequence length="111" mass="11912">MPAIVCGCAMGRAMVHIIQAKWRTDKGPAQASVDPWYRSIRLDVGLGPPRGGVQDLNPVDDKAGQMATVWIEGRANAFCGELDHHNAARPAVSTIASLPKQITRAPAPCQR</sequence>
<evidence type="ECO:0000313" key="2">
    <source>
        <dbReference type="Proteomes" id="UP000786693"/>
    </source>
</evidence>
<protein>
    <submittedName>
        <fullName evidence="1">Uncharacterized protein</fullName>
    </submittedName>
</protein>
<gene>
    <name evidence="1" type="ORF">JANAI62_28380</name>
</gene>
<dbReference type="Proteomes" id="UP000786693">
    <property type="component" value="Unassembled WGS sequence"/>
</dbReference>
<name>A0ABQ4NP78_9RHOB</name>
<dbReference type="EMBL" id="BPFH01000005">
    <property type="protein sequence ID" value="GIT96215.1"/>
    <property type="molecule type" value="Genomic_DNA"/>
</dbReference>
<reference evidence="1 2" key="1">
    <citation type="submission" date="2021-05" db="EMBL/GenBank/DDBJ databases">
        <title>Bacteria Genome sequencing.</title>
        <authorList>
            <person name="Takabe Y."/>
            <person name="Nakajima Y."/>
            <person name="Suzuki S."/>
            <person name="Shiozaki T."/>
        </authorList>
    </citation>
    <scope>NUCLEOTIDE SEQUENCE [LARGE SCALE GENOMIC DNA]</scope>
    <source>
        <strain evidence="1 2">AI_62</strain>
    </source>
</reference>
<keyword evidence="2" id="KW-1185">Reference proteome</keyword>
<evidence type="ECO:0000313" key="1">
    <source>
        <dbReference type="EMBL" id="GIT96215.1"/>
    </source>
</evidence>
<organism evidence="1 2">
    <name type="scientific">Jannaschia pagri</name>
    <dbReference type="NCBI Taxonomy" id="2829797"/>
    <lineage>
        <taxon>Bacteria</taxon>
        <taxon>Pseudomonadati</taxon>
        <taxon>Pseudomonadota</taxon>
        <taxon>Alphaproteobacteria</taxon>
        <taxon>Rhodobacterales</taxon>
        <taxon>Roseobacteraceae</taxon>
        <taxon>Jannaschia</taxon>
    </lineage>
</organism>
<accession>A0ABQ4NP78</accession>
<proteinExistence type="predicted"/>
<comment type="caution">
    <text evidence="1">The sequence shown here is derived from an EMBL/GenBank/DDBJ whole genome shotgun (WGS) entry which is preliminary data.</text>
</comment>